<name>A0A095SMM3_9GAMM</name>
<feature type="transmembrane region" description="Helical" evidence="1">
    <location>
        <begin position="37"/>
        <end position="62"/>
    </location>
</feature>
<dbReference type="OrthoDB" id="9812349at2"/>
<keyword evidence="3" id="KW-1185">Reference proteome</keyword>
<dbReference type="eggNOG" id="COG3152">
    <property type="taxonomic scope" value="Bacteria"/>
</dbReference>
<keyword evidence="1" id="KW-0812">Transmembrane</keyword>
<keyword evidence="1" id="KW-0472">Membrane</keyword>
<feature type="transmembrane region" description="Helical" evidence="1">
    <location>
        <begin position="74"/>
        <end position="98"/>
    </location>
</feature>
<accession>A0A095SMM3</accession>
<dbReference type="RefSeq" id="WP_052041421.1">
    <property type="nucleotide sequence ID" value="NZ_ARXV01000003.1"/>
</dbReference>
<feature type="transmembrane region" description="Helical" evidence="1">
    <location>
        <begin position="153"/>
        <end position="175"/>
    </location>
</feature>
<sequence length="196" mass="21295">MNQPYQAPVSDVAAATQEQTYHPKMFSASGRIGRMRYFVYGAVMSVIFYAVLAIAMGIIAAVSGGLEQAQQGGGVVILGFLYFAMIIALLVFSVIFMVRRLNDFNASGWLSLLLLVPIANLIMMLLLLFKKGSPSGNDYGPAPVPNSGRVKGVFAVMLVLWVLFFVGGIVAAISIPAYQDYMQRAEAGQQMEFSDY</sequence>
<protein>
    <submittedName>
        <fullName evidence="2">DNA translocase FtsK</fullName>
    </submittedName>
</protein>
<keyword evidence="1" id="KW-1133">Transmembrane helix</keyword>
<dbReference type="InterPro" id="IPR008523">
    <property type="entry name" value="DUF805"/>
</dbReference>
<dbReference type="PATRIC" id="fig|1177154.3.peg.1166"/>
<dbReference type="PANTHER" id="PTHR34980:SF3">
    <property type="entry name" value="BLR8105 PROTEIN"/>
    <property type="match status" value="1"/>
</dbReference>
<dbReference type="STRING" id="1177154.Y5S_01150"/>
<dbReference type="Proteomes" id="UP000029444">
    <property type="component" value="Unassembled WGS sequence"/>
</dbReference>
<comment type="caution">
    <text evidence="2">The sequence shown here is derived from an EMBL/GenBank/DDBJ whole genome shotgun (WGS) entry which is preliminary data.</text>
</comment>
<organism evidence="2 3">
    <name type="scientific">Alcanivorax nanhaiticus</name>
    <dbReference type="NCBI Taxonomy" id="1177154"/>
    <lineage>
        <taxon>Bacteria</taxon>
        <taxon>Pseudomonadati</taxon>
        <taxon>Pseudomonadota</taxon>
        <taxon>Gammaproteobacteria</taxon>
        <taxon>Oceanospirillales</taxon>
        <taxon>Alcanivoracaceae</taxon>
        <taxon>Alcanivorax</taxon>
    </lineage>
</organism>
<dbReference type="Pfam" id="PF05656">
    <property type="entry name" value="DUF805"/>
    <property type="match status" value="1"/>
</dbReference>
<evidence type="ECO:0000313" key="2">
    <source>
        <dbReference type="EMBL" id="KGD65926.1"/>
    </source>
</evidence>
<dbReference type="PANTHER" id="PTHR34980">
    <property type="entry name" value="INNER MEMBRANE PROTEIN-RELATED-RELATED"/>
    <property type="match status" value="1"/>
</dbReference>
<feature type="transmembrane region" description="Helical" evidence="1">
    <location>
        <begin position="110"/>
        <end position="129"/>
    </location>
</feature>
<dbReference type="GO" id="GO:0005886">
    <property type="term" value="C:plasma membrane"/>
    <property type="evidence" value="ECO:0007669"/>
    <property type="project" value="TreeGrafter"/>
</dbReference>
<dbReference type="AlphaFoldDB" id="A0A095SMM3"/>
<evidence type="ECO:0000256" key="1">
    <source>
        <dbReference type="SAM" id="Phobius"/>
    </source>
</evidence>
<reference evidence="2 3" key="1">
    <citation type="submission" date="2012-09" db="EMBL/GenBank/DDBJ databases">
        <title>Genome Sequence of alkane-degrading Bacterium Alcanivorax sp. 19-m-6.</title>
        <authorList>
            <person name="Lai Q."/>
            <person name="Shao Z."/>
        </authorList>
    </citation>
    <scope>NUCLEOTIDE SEQUENCE [LARGE SCALE GENOMIC DNA]</scope>
    <source>
        <strain evidence="2 3">19-m-6</strain>
    </source>
</reference>
<dbReference type="EMBL" id="ARXV01000003">
    <property type="protein sequence ID" value="KGD65926.1"/>
    <property type="molecule type" value="Genomic_DNA"/>
</dbReference>
<proteinExistence type="predicted"/>
<evidence type="ECO:0000313" key="3">
    <source>
        <dbReference type="Proteomes" id="UP000029444"/>
    </source>
</evidence>
<gene>
    <name evidence="2" type="ORF">Y5S_01150</name>
</gene>